<evidence type="ECO:0000256" key="2">
    <source>
        <dbReference type="ARBA" id="ARBA00022640"/>
    </source>
</evidence>
<accession>A0ABP1B3J9</accession>
<dbReference type="PANTHER" id="PTHR31906">
    <property type="entry name" value="PLASTID-LIPID-ASSOCIATED PROTEIN 4, CHLOROPLASTIC-RELATED"/>
    <property type="match status" value="1"/>
</dbReference>
<evidence type="ECO:0000256" key="1">
    <source>
        <dbReference type="ARBA" id="ARBA00004474"/>
    </source>
</evidence>
<name>A0ABP1B3J9_9BRYO</name>
<dbReference type="InterPro" id="IPR006843">
    <property type="entry name" value="PAP/fibrillin_dom"/>
</dbReference>
<dbReference type="Proteomes" id="UP001497522">
    <property type="component" value="Chromosome 19"/>
</dbReference>
<comment type="subcellular location">
    <subcellularLocation>
        <location evidence="1">Plastid</location>
    </subcellularLocation>
</comment>
<feature type="domain" description="Plastid lipid-associated protein/fibrillin conserved" evidence="3">
    <location>
        <begin position="112"/>
        <end position="311"/>
    </location>
</feature>
<organism evidence="4 5">
    <name type="scientific">Sphagnum jensenii</name>
    <dbReference type="NCBI Taxonomy" id="128206"/>
    <lineage>
        <taxon>Eukaryota</taxon>
        <taxon>Viridiplantae</taxon>
        <taxon>Streptophyta</taxon>
        <taxon>Embryophyta</taxon>
        <taxon>Bryophyta</taxon>
        <taxon>Sphagnophytina</taxon>
        <taxon>Sphagnopsida</taxon>
        <taxon>Sphagnales</taxon>
        <taxon>Sphagnaceae</taxon>
        <taxon>Sphagnum</taxon>
    </lineage>
</organism>
<keyword evidence="2" id="KW-0934">Plastid</keyword>
<dbReference type="EMBL" id="OZ023720">
    <property type="protein sequence ID" value="CAK9869620.1"/>
    <property type="molecule type" value="Genomic_DNA"/>
</dbReference>
<evidence type="ECO:0000313" key="4">
    <source>
        <dbReference type="EMBL" id="CAK9869620.1"/>
    </source>
</evidence>
<protein>
    <recommendedName>
        <fullName evidence="3">Plastid lipid-associated protein/fibrillin conserved domain-containing protein</fullName>
    </recommendedName>
</protein>
<reference evidence="4" key="1">
    <citation type="submission" date="2024-03" db="EMBL/GenBank/DDBJ databases">
        <authorList>
            <consortium name="ELIXIR-Norway"/>
            <consortium name="Elixir Norway"/>
        </authorList>
    </citation>
    <scope>NUCLEOTIDE SEQUENCE</scope>
</reference>
<evidence type="ECO:0000313" key="5">
    <source>
        <dbReference type="Proteomes" id="UP001497522"/>
    </source>
</evidence>
<keyword evidence="5" id="KW-1185">Reference proteome</keyword>
<sequence>MQMAMARTSIHSSTIPLHSTSTNTSLVCNNSCAPPPLAKLHVGGAAAAGGGGGGGKGGDFFLCNNLCGHIYGNCCALVIKPRKRDRTPAVAPLAAIATSADAPTTDSANLLQLKTELLSIVAGLDRGLLASAGDEVAADDAARKLESIGDVVELPKDLDLLQGQWRLVYSSGFVTGSLGGQRPGPPLGRLLPLTLGQVYQRIDVLSKELDNIVDLRIGTPWPLPTLELTACLAHSFELTGQSRGAGIRIIFEKTTIRPKGSLSQLPPFDTPPIPNFLRQSSPNQNSGDFVTTYLDPEFRISRGDRGELRIFVRA</sequence>
<evidence type="ECO:0000259" key="3">
    <source>
        <dbReference type="Pfam" id="PF04755"/>
    </source>
</evidence>
<dbReference type="InterPro" id="IPR039633">
    <property type="entry name" value="PAP"/>
</dbReference>
<gene>
    <name evidence="4" type="ORF">CSSPJE1EN2_LOCUS12378</name>
</gene>
<dbReference type="Pfam" id="PF04755">
    <property type="entry name" value="PAP_fibrillin"/>
    <property type="match status" value="1"/>
</dbReference>
<proteinExistence type="predicted"/>